<dbReference type="EMBL" id="JARAOO010000005">
    <property type="protein sequence ID" value="KAJ7967895.1"/>
    <property type="molecule type" value="Genomic_DNA"/>
</dbReference>
<proteinExistence type="inferred from homology"/>
<dbReference type="PANTHER" id="PTHR31807">
    <property type="entry name" value="AUGMIN FAMILY MEMBER"/>
    <property type="match status" value="1"/>
</dbReference>
<dbReference type="GO" id="GO:0005880">
    <property type="term" value="C:nuclear microtubule"/>
    <property type="evidence" value="ECO:0007669"/>
    <property type="project" value="TreeGrafter"/>
</dbReference>
<comment type="caution">
    <text evidence="3">The sequence shown here is derived from an EMBL/GenBank/DDBJ whole genome shotgun (WGS) entry which is preliminary data.</text>
</comment>
<dbReference type="AlphaFoldDB" id="A0AAD7M0X0"/>
<dbReference type="KEGG" id="qsa:O6P43_012088"/>
<sequence>MEAVVSTSPAPPPPPPPPTPSHHRRPRVREVSSRFMSPAVSSVQRRSRPHQSEPDPLCCADENRPINNSESPLPMASQCKATVSTRKHRAVKLLKENNGGGGGGGRAEQQPHPSKSFSGRIGNSAFITPSRPDTPTVNIPSRFRLSQQCFASHNATAATKLLQSSGMSLPSSLNQLKVNVGSPQKEAISVSIDHSSMGCDDENRNSVISCSTRSLPELRSSMSEGDMVPTVSSRVLADKIGKRGNVNSSGDCLKFPASPCSRSLNFSSSSDEQSLFNSIKGIERPVSGHSKPCTNSIKMGGLSLPPVPPCAKMGIDSRKGKKGSSHQEDVHSLRLLHNRYLQWRYANARAESSMQTKQKESERALYSLGVKISELYNSVKRKRIELGILQRAKSLSTILEAQIPYLDQWSALEGDYSVSLTEVIGALLNASLQLPVSGNIKVDIREMEEALNSAMKVMQTIALHVQRFVLKGEETDNCISELARVVSGERVIVAECGDLLSKTYRSQVEECSLRGQLIQLYRSCRKD</sequence>
<dbReference type="PANTHER" id="PTHR31807:SF6">
    <property type="entry name" value="PROTEIN ENDOSPERM DEFECTIVE 1-RELATED"/>
    <property type="match status" value="1"/>
</dbReference>
<evidence type="ECO:0000256" key="2">
    <source>
        <dbReference type="SAM" id="MobiDB-lite"/>
    </source>
</evidence>
<gene>
    <name evidence="3" type="ORF">O6P43_012088</name>
</gene>
<dbReference type="GO" id="GO:0005737">
    <property type="term" value="C:cytoplasm"/>
    <property type="evidence" value="ECO:0007669"/>
    <property type="project" value="TreeGrafter"/>
</dbReference>
<dbReference type="InterPro" id="IPR007573">
    <property type="entry name" value="QWRF"/>
</dbReference>
<dbReference type="GO" id="GO:0008017">
    <property type="term" value="F:microtubule binding"/>
    <property type="evidence" value="ECO:0007669"/>
    <property type="project" value="TreeGrafter"/>
</dbReference>
<feature type="compositionally biased region" description="Pro residues" evidence="2">
    <location>
        <begin position="9"/>
        <end position="20"/>
    </location>
</feature>
<dbReference type="Proteomes" id="UP001163823">
    <property type="component" value="Chromosome 5"/>
</dbReference>
<name>A0AAD7M0X0_QUISA</name>
<reference evidence="3" key="1">
    <citation type="journal article" date="2023" name="Science">
        <title>Elucidation of the pathway for biosynthesis of saponin adjuvants from the soapbark tree.</title>
        <authorList>
            <person name="Reed J."/>
            <person name="Orme A."/>
            <person name="El-Demerdash A."/>
            <person name="Owen C."/>
            <person name="Martin L.B.B."/>
            <person name="Misra R.C."/>
            <person name="Kikuchi S."/>
            <person name="Rejzek M."/>
            <person name="Martin A.C."/>
            <person name="Harkess A."/>
            <person name="Leebens-Mack J."/>
            <person name="Louveau T."/>
            <person name="Stephenson M.J."/>
            <person name="Osbourn A."/>
        </authorList>
    </citation>
    <scope>NUCLEOTIDE SEQUENCE</scope>
    <source>
        <strain evidence="3">S10</strain>
    </source>
</reference>
<feature type="region of interest" description="Disordered" evidence="2">
    <location>
        <begin position="1"/>
        <end position="76"/>
    </location>
</feature>
<dbReference type="Pfam" id="PF04484">
    <property type="entry name" value="QWRF"/>
    <property type="match status" value="1"/>
</dbReference>
<accession>A0AAD7M0X0</accession>
<comment type="similarity">
    <text evidence="1">Belongs to the QWRF family.</text>
</comment>
<keyword evidence="4" id="KW-1185">Reference proteome</keyword>
<protein>
    <submittedName>
        <fullName evidence="3">QWRF motif-containing protein 2-like</fullName>
    </submittedName>
</protein>
<feature type="region of interest" description="Disordered" evidence="2">
    <location>
        <begin position="95"/>
        <end position="117"/>
    </location>
</feature>
<evidence type="ECO:0000313" key="4">
    <source>
        <dbReference type="Proteomes" id="UP001163823"/>
    </source>
</evidence>
<evidence type="ECO:0000256" key="1">
    <source>
        <dbReference type="ARBA" id="ARBA00010016"/>
    </source>
</evidence>
<evidence type="ECO:0000313" key="3">
    <source>
        <dbReference type="EMBL" id="KAJ7967895.1"/>
    </source>
</evidence>
<dbReference type="GO" id="GO:0051225">
    <property type="term" value="P:spindle assembly"/>
    <property type="evidence" value="ECO:0007669"/>
    <property type="project" value="TreeGrafter"/>
</dbReference>
<organism evidence="3 4">
    <name type="scientific">Quillaja saponaria</name>
    <name type="common">Soap bark tree</name>
    <dbReference type="NCBI Taxonomy" id="32244"/>
    <lineage>
        <taxon>Eukaryota</taxon>
        <taxon>Viridiplantae</taxon>
        <taxon>Streptophyta</taxon>
        <taxon>Embryophyta</taxon>
        <taxon>Tracheophyta</taxon>
        <taxon>Spermatophyta</taxon>
        <taxon>Magnoliopsida</taxon>
        <taxon>eudicotyledons</taxon>
        <taxon>Gunneridae</taxon>
        <taxon>Pentapetalae</taxon>
        <taxon>rosids</taxon>
        <taxon>fabids</taxon>
        <taxon>Fabales</taxon>
        <taxon>Quillajaceae</taxon>
        <taxon>Quillaja</taxon>
    </lineage>
</organism>